<dbReference type="SUPFAM" id="SSF53098">
    <property type="entry name" value="Ribonuclease H-like"/>
    <property type="match status" value="1"/>
</dbReference>
<dbReference type="GeneID" id="127751921"/>
<accession>A0A9C6XAF1</accession>
<protein>
    <submittedName>
        <fullName evidence="2">Zinc finger BED domain-containing protein 5-like</fullName>
    </submittedName>
</protein>
<dbReference type="RefSeq" id="XP_052132185.1">
    <property type="nucleotide sequence ID" value="XM_052276225.1"/>
</dbReference>
<dbReference type="PANTHER" id="PTHR45913:SF19">
    <property type="entry name" value="LOW QUALITY PROTEIN: ZINC FINGER BED DOMAIN-CONTAINING PROTEIN 5-LIKE"/>
    <property type="match status" value="1"/>
</dbReference>
<gene>
    <name evidence="2" type="primary">LOC127751921</name>
</gene>
<dbReference type="KEGG" id="foc:127751921"/>
<feature type="non-terminal residue" evidence="2">
    <location>
        <position position="447"/>
    </location>
</feature>
<dbReference type="Proteomes" id="UP000504606">
    <property type="component" value="Unplaced"/>
</dbReference>
<evidence type="ECO:0000313" key="2">
    <source>
        <dbReference type="RefSeq" id="XP_052132185.1"/>
    </source>
</evidence>
<dbReference type="AlphaFoldDB" id="A0A9C6XAF1"/>
<dbReference type="PANTHER" id="PTHR45913">
    <property type="entry name" value="EPM2A-INTERACTING PROTEIN 1"/>
    <property type="match status" value="1"/>
</dbReference>
<sequence length="447" mass="50964">MFDKSKAEVLQCIPLSNNTVKRRVDNCAQDIEEQLLNKIKKSPLYALQLDESTDTEAKAQVMCLVRYCSVDDNGKKIIEEDFLFCLPIDGNANAASIFGLLDSYLSENKVMWSNCVGICTDGAPVMLGAKSGFKGLVLRVNGQIQFTHCMIHRESLAAGLDQESPFHEVLAAIVKMVNEIKAHPLQTRLFKILCEEVGAAYTSLLFYSKARWLSRGKVTRRLITLRSEVREFLYAKQSPLATYWDDPKFVQQVAYLADILEKLNELNVSMQGRNANVLTLSDKINGFQGKLNIWRRKALHDTFDMFPTLHGLLEEDDLLIKSQITEHLDGLSGKFEEWFGDLPGEELDWVRNPIRVEEWDMPLKHLEELSDLQADRSTMQHFETTPLDTFWLSLSADYPCISDRAVRVLLPFAATYLAESTFSDLTYIKNKYRTKLDVRNELRVATT</sequence>
<dbReference type="OrthoDB" id="8195035at2759"/>
<reference evidence="2" key="1">
    <citation type="submission" date="2025-08" db="UniProtKB">
        <authorList>
            <consortium name="RefSeq"/>
        </authorList>
    </citation>
    <scope>IDENTIFICATION</scope>
    <source>
        <tissue evidence="2">Whole organism</tissue>
    </source>
</reference>
<organism evidence="1 2">
    <name type="scientific">Frankliniella occidentalis</name>
    <name type="common">Western flower thrips</name>
    <name type="synonym">Euthrips occidentalis</name>
    <dbReference type="NCBI Taxonomy" id="133901"/>
    <lineage>
        <taxon>Eukaryota</taxon>
        <taxon>Metazoa</taxon>
        <taxon>Ecdysozoa</taxon>
        <taxon>Arthropoda</taxon>
        <taxon>Hexapoda</taxon>
        <taxon>Insecta</taxon>
        <taxon>Pterygota</taxon>
        <taxon>Neoptera</taxon>
        <taxon>Paraneoptera</taxon>
        <taxon>Thysanoptera</taxon>
        <taxon>Terebrantia</taxon>
        <taxon>Thripoidea</taxon>
        <taxon>Thripidae</taxon>
        <taxon>Frankliniella</taxon>
    </lineage>
</organism>
<dbReference type="InterPro" id="IPR012337">
    <property type="entry name" value="RNaseH-like_sf"/>
</dbReference>
<proteinExistence type="predicted"/>
<keyword evidence="1" id="KW-1185">Reference proteome</keyword>
<name>A0A9C6XAF1_FRAOC</name>
<evidence type="ECO:0000313" key="1">
    <source>
        <dbReference type="Proteomes" id="UP000504606"/>
    </source>
</evidence>